<sequence>MALKVKCPTCGRECEYSEKNPFRPFCCERCKLIDLGAWAEGSYVIKSKNQEADDDLDISEEALATGKLHSKVKPENEM</sequence>
<evidence type="ECO:0000313" key="4">
    <source>
        <dbReference type="EMBL" id="MVX56191.1"/>
    </source>
</evidence>
<comment type="subunit">
    <text evidence="3">Interacts with GyrB.</text>
</comment>
<dbReference type="GO" id="GO:0008657">
    <property type="term" value="F:DNA topoisomerase type II (double strand cut, ATP-hydrolyzing) inhibitor activity"/>
    <property type="evidence" value="ECO:0007669"/>
    <property type="project" value="UniProtKB-UniRule"/>
</dbReference>
<evidence type="ECO:0000313" key="5">
    <source>
        <dbReference type="Proteomes" id="UP000472580"/>
    </source>
</evidence>
<dbReference type="SUPFAM" id="SSF57716">
    <property type="entry name" value="Glucocorticoid receptor-like (DNA-binding domain)"/>
    <property type="match status" value="1"/>
</dbReference>
<dbReference type="RefSeq" id="WP_160334621.1">
    <property type="nucleotide sequence ID" value="NZ_WSRP01000006.1"/>
</dbReference>
<comment type="function">
    <text evidence="3">Inhibits all the catalytic activities of DNA gyrase by preventing its interaction with DNA. Acts by binding directly to the C-terminal domain of GyrB, which probably disrupts DNA binding by the gyrase.</text>
</comment>
<dbReference type="Proteomes" id="UP000472580">
    <property type="component" value="Unassembled WGS sequence"/>
</dbReference>
<organism evidence="4 5">
    <name type="scientific">Parasutterella muris</name>
    <dbReference type="NCBI Taxonomy" id="2565572"/>
    <lineage>
        <taxon>Bacteria</taxon>
        <taxon>Pseudomonadati</taxon>
        <taxon>Pseudomonadota</taxon>
        <taxon>Betaproteobacteria</taxon>
        <taxon>Burkholderiales</taxon>
        <taxon>Sutterellaceae</taxon>
        <taxon>Parasutterella</taxon>
    </lineage>
</organism>
<protein>
    <recommendedName>
        <fullName evidence="3">DNA gyrase inhibitor YacG</fullName>
    </recommendedName>
</protein>
<comment type="cofactor">
    <cofactor evidence="3">
        <name>Zn(2+)</name>
        <dbReference type="ChEBI" id="CHEBI:29105"/>
    </cofactor>
    <text evidence="3">Binds 1 zinc ion.</text>
</comment>
<dbReference type="PANTHER" id="PTHR36150">
    <property type="entry name" value="DNA GYRASE INHIBITOR YACG"/>
    <property type="match status" value="1"/>
</dbReference>
<dbReference type="InterPro" id="IPR013088">
    <property type="entry name" value="Znf_NHR/GATA"/>
</dbReference>
<dbReference type="EMBL" id="WSRP01000006">
    <property type="protein sequence ID" value="MVX56191.1"/>
    <property type="molecule type" value="Genomic_DNA"/>
</dbReference>
<evidence type="ECO:0000256" key="3">
    <source>
        <dbReference type="HAMAP-Rule" id="MF_00649"/>
    </source>
</evidence>
<feature type="binding site" evidence="3">
    <location>
        <position position="30"/>
    </location>
    <ligand>
        <name>Zn(2+)</name>
        <dbReference type="ChEBI" id="CHEBI:29105"/>
    </ligand>
</feature>
<comment type="similarity">
    <text evidence="3">Belongs to the DNA gyrase inhibitor YacG family.</text>
</comment>
<dbReference type="GO" id="GO:0008270">
    <property type="term" value="F:zinc ion binding"/>
    <property type="evidence" value="ECO:0007669"/>
    <property type="project" value="UniProtKB-UniRule"/>
</dbReference>
<feature type="binding site" evidence="3">
    <location>
        <position position="10"/>
    </location>
    <ligand>
        <name>Zn(2+)</name>
        <dbReference type="ChEBI" id="CHEBI:29105"/>
    </ligand>
</feature>
<keyword evidence="1 3" id="KW-0479">Metal-binding</keyword>
<dbReference type="Pfam" id="PF03884">
    <property type="entry name" value="YacG"/>
    <property type="match status" value="1"/>
</dbReference>
<name>A0A6L6YM18_9BURK</name>
<proteinExistence type="inferred from homology"/>
<dbReference type="InterPro" id="IPR005584">
    <property type="entry name" value="DNA_gyrase_inhibitor_YacG"/>
</dbReference>
<evidence type="ECO:0000256" key="2">
    <source>
        <dbReference type="ARBA" id="ARBA00022833"/>
    </source>
</evidence>
<dbReference type="PANTHER" id="PTHR36150:SF1">
    <property type="entry name" value="DNA GYRASE INHIBITOR YACG"/>
    <property type="match status" value="1"/>
</dbReference>
<dbReference type="HAMAP" id="MF_00649">
    <property type="entry name" value="DNA_gyrase_inhibitor_YacG"/>
    <property type="match status" value="1"/>
</dbReference>
<keyword evidence="2 3" id="KW-0862">Zinc</keyword>
<accession>A0A6L6YM18</accession>
<feature type="binding site" evidence="3">
    <location>
        <position position="7"/>
    </location>
    <ligand>
        <name>Zn(2+)</name>
        <dbReference type="ChEBI" id="CHEBI:29105"/>
    </ligand>
</feature>
<feature type="binding site" evidence="3">
    <location>
        <position position="26"/>
    </location>
    <ligand>
        <name>Zn(2+)</name>
        <dbReference type="ChEBI" id="CHEBI:29105"/>
    </ligand>
</feature>
<comment type="caution">
    <text evidence="4">The sequence shown here is derived from an EMBL/GenBank/DDBJ whole genome shotgun (WGS) entry which is preliminary data.</text>
</comment>
<evidence type="ECO:0000256" key="1">
    <source>
        <dbReference type="ARBA" id="ARBA00022723"/>
    </source>
</evidence>
<dbReference type="Gene3D" id="3.30.50.10">
    <property type="entry name" value="Erythroid Transcription Factor GATA-1, subunit A"/>
    <property type="match status" value="1"/>
</dbReference>
<dbReference type="OrthoDB" id="9809663at2"/>
<reference evidence="4 5" key="1">
    <citation type="submission" date="2019-12" db="EMBL/GenBank/DDBJ databases">
        <title>Microbes associate with the intestines of laboratory mice.</title>
        <authorList>
            <person name="Navarre W."/>
            <person name="Wong E."/>
        </authorList>
    </citation>
    <scope>NUCLEOTIDE SEQUENCE [LARGE SCALE GENOMIC DNA]</scope>
    <source>
        <strain evidence="4 5">NM82_D38</strain>
    </source>
</reference>
<gene>
    <name evidence="3 4" type="primary">yacG</name>
    <name evidence="4" type="ORF">E5987_03085</name>
</gene>
<keyword evidence="5" id="KW-1185">Reference proteome</keyword>
<dbReference type="GO" id="GO:0006355">
    <property type="term" value="P:regulation of DNA-templated transcription"/>
    <property type="evidence" value="ECO:0007669"/>
    <property type="project" value="InterPro"/>
</dbReference>
<dbReference type="AlphaFoldDB" id="A0A6L6YM18"/>